<accession>F2I9Z1</accession>
<dbReference type="eggNOG" id="ENOG502Z8WQ">
    <property type="taxonomic scope" value="Bacteria"/>
</dbReference>
<proteinExistence type="predicted"/>
<evidence type="ECO:0000313" key="2">
    <source>
        <dbReference type="Proteomes" id="UP000007463"/>
    </source>
</evidence>
<dbReference type="KEGG" id="fte:Fluta_2163"/>
<protein>
    <recommendedName>
        <fullName evidence="3">Lipoprotein</fullName>
    </recommendedName>
</protein>
<sequence precursor="true">MKKLALLLLLISAISVGCKKKGCTDSTATNYNSKATKDDGSCTYPEEETGPYLIIKLHFDSLAPRLDNFGNPTTIPANHGAQSPIFYGMSAHYIEFAQSAMTQLGGGDILYHGAETTAGGNNAVDFSKAIIKGDNEVFLKIPLKNINPDSYNWVRMSLTYQNYALDYRYSGVNYNGRLASFVGFNTYITNYKVWNQTVTLDANKSQGYWAFENLGMVFQGQAPATTVPNPLFATSPVPAGSCVVTGQFDTPFTITGNETQDITCVMSLSTNNSFEWYDVNGDNKYEPLLSNGDVNDYPTDMGLRGLKPIIVP</sequence>
<reference evidence="2" key="2">
    <citation type="submission" date="2011-02" db="EMBL/GenBank/DDBJ databases">
        <title>The complete genome of Fluviicola taffensis DSM 16823.</title>
        <authorList>
            <consortium name="US DOE Joint Genome Institute (JGI-PGF)"/>
            <person name="Lucas S."/>
            <person name="Copeland A."/>
            <person name="Lapidus A."/>
            <person name="Bruce D."/>
            <person name="Goodwin L."/>
            <person name="Pitluck S."/>
            <person name="Kyrpides N."/>
            <person name="Mavromatis K."/>
            <person name="Ivanova N."/>
            <person name="Mikhailova N."/>
            <person name="Pagani I."/>
            <person name="Chertkov O."/>
            <person name="Detter J.C."/>
            <person name="Han C."/>
            <person name="Tapia R."/>
            <person name="Land M."/>
            <person name="Hauser L."/>
            <person name="Markowitz V."/>
            <person name="Cheng J.-F."/>
            <person name="Hugenholtz P."/>
            <person name="Woyke T."/>
            <person name="Wu D."/>
            <person name="Tindall B."/>
            <person name="Pomrenke H.G."/>
            <person name="Brambilla E."/>
            <person name="Klenk H.-P."/>
            <person name="Eisen J.A."/>
        </authorList>
    </citation>
    <scope>NUCLEOTIDE SEQUENCE [LARGE SCALE GENOMIC DNA]</scope>
    <source>
        <strain evidence="2">DSM 16823 / RW262 / RW262</strain>
    </source>
</reference>
<dbReference type="OrthoDB" id="978343at2"/>
<dbReference type="AlphaFoldDB" id="F2I9Z1"/>
<organism evidence="1 2">
    <name type="scientific">Fluviicola taffensis (strain DSM 16823 / NCIMB 13979 / RW262)</name>
    <dbReference type="NCBI Taxonomy" id="755732"/>
    <lineage>
        <taxon>Bacteria</taxon>
        <taxon>Pseudomonadati</taxon>
        <taxon>Bacteroidota</taxon>
        <taxon>Flavobacteriia</taxon>
        <taxon>Flavobacteriales</taxon>
        <taxon>Crocinitomicaceae</taxon>
        <taxon>Fluviicola</taxon>
    </lineage>
</organism>
<dbReference type="EMBL" id="CP002542">
    <property type="protein sequence ID" value="AEA44149.1"/>
    <property type="molecule type" value="Genomic_DNA"/>
</dbReference>
<evidence type="ECO:0008006" key="3">
    <source>
        <dbReference type="Google" id="ProtNLM"/>
    </source>
</evidence>
<gene>
    <name evidence="1" type="ordered locus">Fluta_2163</name>
</gene>
<name>F2I9Z1_FLUTR</name>
<dbReference type="HOGENOM" id="CLU_890684_0_0_10"/>
<dbReference type="Proteomes" id="UP000007463">
    <property type="component" value="Chromosome"/>
</dbReference>
<reference evidence="1 2" key="1">
    <citation type="journal article" date="2011" name="Stand. Genomic Sci.">
        <title>Complete genome sequence of the gliding freshwater bacterium Fluviicola taffensis type strain (RW262).</title>
        <authorList>
            <person name="Woyke T."/>
            <person name="Chertkov O."/>
            <person name="Lapidus A."/>
            <person name="Nolan M."/>
            <person name="Lucas S."/>
            <person name="Del Rio T.G."/>
            <person name="Tice H."/>
            <person name="Cheng J.F."/>
            <person name="Tapia R."/>
            <person name="Han C."/>
            <person name="Goodwin L."/>
            <person name="Pitluck S."/>
            <person name="Liolios K."/>
            <person name="Pagani I."/>
            <person name="Ivanova N."/>
            <person name="Huntemann M."/>
            <person name="Mavromatis K."/>
            <person name="Mikhailova N."/>
            <person name="Pati A."/>
            <person name="Chen A."/>
            <person name="Palaniappan K."/>
            <person name="Land M."/>
            <person name="Hauser L."/>
            <person name="Brambilla E.M."/>
            <person name="Rohde M."/>
            <person name="Mwirichia R."/>
            <person name="Sikorski J."/>
            <person name="Tindall B.J."/>
            <person name="Goker M."/>
            <person name="Bristow J."/>
            <person name="Eisen J.A."/>
            <person name="Markowitz V."/>
            <person name="Hugenholtz P."/>
            <person name="Klenk H.P."/>
            <person name="Kyrpides N.C."/>
        </authorList>
    </citation>
    <scope>NUCLEOTIDE SEQUENCE [LARGE SCALE GENOMIC DNA]</scope>
    <source>
        <strain evidence="2">DSM 16823 / RW262 / RW262</strain>
    </source>
</reference>
<dbReference type="RefSeq" id="WP_013686919.1">
    <property type="nucleotide sequence ID" value="NC_015321.1"/>
</dbReference>
<evidence type="ECO:0000313" key="1">
    <source>
        <dbReference type="EMBL" id="AEA44149.1"/>
    </source>
</evidence>
<dbReference type="PROSITE" id="PS51257">
    <property type="entry name" value="PROKAR_LIPOPROTEIN"/>
    <property type="match status" value="1"/>
</dbReference>
<dbReference type="STRING" id="755732.Fluta_2163"/>
<keyword evidence="2" id="KW-1185">Reference proteome</keyword>